<protein>
    <submittedName>
        <fullName evidence="1">Uncharacterized protein</fullName>
    </submittedName>
</protein>
<reference evidence="1 2" key="1">
    <citation type="submission" date="2012-04" db="EMBL/GenBank/DDBJ databases">
        <authorList>
            <person name="Genoscope - CEA"/>
        </authorList>
    </citation>
    <scope>NUCLEOTIDE SEQUENCE [LARGE SCALE GENOMIC DNA]</scope>
    <source>
        <strain evidence="1 2">9807</strain>
    </source>
</reference>
<evidence type="ECO:0000313" key="2">
    <source>
        <dbReference type="Proteomes" id="UP000003613"/>
    </source>
</evidence>
<dbReference type="Gene3D" id="2.60.120.600">
    <property type="entry name" value="Domain of unknown function DUF1214, C-terminal domain"/>
    <property type="match status" value="1"/>
</dbReference>
<name>I4HEE3_MICAE</name>
<dbReference type="Proteomes" id="UP000003613">
    <property type="component" value="Unassembled WGS sequence"/>
</dbReference>
<dbReference type="HOGENOM" id="CLU_3154855_0_0_3"/>
<gene>
    <name evidence="1" type="ORF">MICAF_7150001</name>
</gene>
<sequence>MRLFWSVILYSNQTRSMIQTDQQFPSVGSQTKETSCKSLNSILVQQHF</sequence>
<dbReference type="SUPFAM" id="SSF160935">
    <property type="entry name" value="VPA0735-like"/>
    <property type="match status" value="1"/>
</dbReference>
<organism evidence="1 2">
    <name type="scientific">Microcystis aeruginosa PCC 9807</name>
    <dbReference type="NCBI Taxonomy" id="1160283"/>
    <lineage>
        <taxon>Bacteria</taxon>
        <taxon>Bacillati</taxon>
        <taxon>Cyanobacteriota</taxon>
        <taxon>Cyanophyceae</taxon>
        <taxon>Oscillatoriophycideae</taxon>
        <taxon>Chroococcales</taxon>
        <taxon>Microcystaceae</taxon>
        <taxon>Microcystis</taxon>
    </lineage>
</organism>
<dbReference type="InterPro" id="IPR037049">
    <property type="entry name" value="DUF1214_C_sf"/>
</dbReference>
<proteinExistence type="predicted"/>
<comment type="caution">
    <text evidence="1">The sequence shown here is derived from an EMBL/GenBank/DDBJ whole genome shotgun (WGS) entry which is preliminary data.</text>
</comment>
<accession>I4HEE3</accession>
<evidence type="ECO:0000313" key="1">
    <source>
        <dbReference type="EMBL" id="CCI20417.1"/>
    </source>
</evidence>
<dbReference type="EMBL" id="CAIM01000685">
    <property type="protein sequence ID" value="CCI20417.1"/>
    <property type="molecule type" value="Genomic_DNA"/>
</dbReference>
<dbReference type="RefSeq" id="WP_002790646.1">
    <property type="nucleotide sequence ID" value="NZ_HE973512.1"/>
</dbReference>
<dbReference type="AlphaFoldDB" id="I4HEE3"/>